<dbReference type="KEGG" id="sacd:HS1genome_1216"/>
<dbReference type="Proteomes" id="UP000616143">
    <property type="component" value="Unassembled WGS sequence"/>
</dbReference>
<accession>A0A348B3S5</accession>
<protein>
    <submittedName>
        <fullName evidence="1">Uncharacterized protein</fullName>
    </submittedName>
</protein>
<dbReference type="EMBL" id="AP018553">
    <property type="protein sequence ID" value="BBD72827.1"/>
    <property type="molecule type" value="Genomic_DNA"/>
</dbReference>
<proteinExistence type="predicted"/>
<reference evidence="2" key="4">
    <citation type="submission" date="2020-09" db="EMBL/GenBank/DDBJ databases">
        <authorList>
            <person name="Sun Q."/>
            <person name="Ohkuma M."/>
        </authorList>
    </citation>
    <scope>NUCLEOTIDE SEQUENCE</scope>
    <source>
        <strain evidence="2">JCM 31740</strain>
    </source>
</reference>
<dbReference type="RefSeq" id="WP_229768075.1">
    <property type="nucleotide sequence ID" value="NZ_BMQS01000002.1"/>
</dbReference>
<evidence type="ECO:0000313" key="1">
    <source>
        <dbReference type="EMBL" id="BBD72827.1"/>
    </source>
</evidence>
<evidence type="ECO:0000313" key="2">
    <source>
        <dbReference type="EMBL" id="GGT88684.1"/>
    </source>
</evidence>
<dbReference type="EMBL" id="BMQS01000002">
    <property type="protein sequence ID" value="GGT88684.1"/>
    <property type="molecule type" value="Genomic_DNA"/>
</dbReference>
<reference evidence="3" key="2">
    <citation type="submission" date="2018-04" db="EMBL/GenBank/DDBJ databases">
        <title>Complete genome sequence of Sulfodiicoccus acidiphilus strain HS-1.</title>
        <authorList>
            <person name="Sakai H.D."/>
            <person name="Kurosawa N."/>
        </authorList>
    </citation>
    <scope>NUCLEOTIDE SEQUENCE [LARGE SCALE GENOMIC DNA]</scope>
    <source>
        <strain evidence="3">HS-1</strain>
    </source>
</reference>
<gene>
    <name evidence="2" type="ORF">GCM10007116_03350</name>
    <name evidence="1" type="ORF">HS1genome_1216</name>
</gene>
<organism evidence="1 3">
    <name type="scientific">Sulfodiicoccus acidiphilus</name>
    <dbReference type="NCBI Taxonomy" id="1670455"/>
    <lineage>
        <taxon>Archaea</taxon>
        <taxon>Thermoproteota</taxon>
        <taxon>Thermoprotei</taxon>
        <taxon>Sulfolobales</taxon>
        <taxon>Sulfolobaceae</taxon>
        <taxon>Sulfodiicoccus</taxon>
    </lineage>
</organism>
<reference evidence="1" key="3">
    <citation type="journal article" date="2019" name="BMC Res. Notes">
        <title>Complete genome sequence of the Sulfodiicoccus acidiphilus strain HS-1T, the first crenarchaeon that lacks polB3, isolated from an acidic hot spring in Ohwaku-dani, Hakone, Japan.</title>
        <authorList>
            <person name="Sakai H.D."/>
            <person name="Kurosawa N."/>
        </authorList>
    </citation>
    <scope>NUCLEOTIDE SEQUENCE</scope>
    <source>
        <strain evidence="1">HS-1</strain>
    </source>
</reference>
<evidence type="ECO:0000313" key="3">
    <source>
        <dbReference type="Proteomes" id="UP000276741"/>
    </source>
</evidence>
<reference evidence="2" key="1">
    <citation type="journal article" date="2014" name="Int. J. Syst. Evol. Microbiol.">
        <title>Complete genome sequence of Corynebacterium casei LMG S-19264T (=DSM 44701T), isolated from a smear-ripened cheese.</title>
        <authorList>
            <consortium name="US DOE Joint Genome Institute (JGI-PGF)"/>
            <person name="Walter F."/>
            <person name="Albersmeier A."/>
            <person name="Kalinowski J."/>
            <person name="Ruckert C."/>
        </authorList>
    </citation>
    <scope>NUCLEOTIDE SEQUENCE</scope>
    <source>
        <strain evidence="2">JCM 31740</strain>
    </source>
</reference>
<dbReference type="Proteomes" id="UP000276741">
    <property type="component" value="Chromosome"/>
</dbReference>
<dbReference type="AlphaFoldDB" id="A0A348B3S5"/>
<sequence>MVSELDLTQADAKCSTDSASVRLMKKWLEIGEGDIKVVALKGIQTDVVEMWAQAMRDKGVKILGKQEQGDRVVYLVHLP</sequence>
<name>A0A348B3S5_9CREN</name>
<keyword evidence="3" id="KW-1185">Reference proteome</keyword>